<accession>A0AAE0Z1F2</accession>
<dbReference type="Pfam" id="PF00400">
    <property type="entry name" value="WD40"/>
    <property type="match status" value="1"/>
</dbReference>
<feature type="compositionally biased region" description="Polar residues" evidence="11">
    <location>
        <begin position="86"/>
        <end position="98"/>
    </location>
</feature>
<keyword evidence="5 10" id="KW-0853">WD repeat</keyword>
<dbReference type="InterPro" id="IPR001680">
    <property type="entry name" value="WD40_rpt"/>
</dbReference>
<comment type="similarity">
    <text evidence="3">Belongs to the WD repeat SEC13 family.</text>
</comment>
<feature type="repeat" description="WD" evidence="10">
    <location>
        <begin position="25"/>
        <end position="57"/>
    </location>
</feature>
<evidence type="ECO:0000256" key="5">
    <source>
        <dbReference type="ARBA" id="ARBA00022574"/>
    </source>
</evidence>
<keyword evidence="9" id="KW-0539">Nucleus</keyword>
<dbReference type="SUPFAM" id="SSF50978">
    <property type="entry name" value="WD40 repeat-like"/>
    <property type="match status" value="1"/>
</dbReference>
<evidence type="ECO:0000256" key="3">
    <source>
        <dbReference type="ARBA" id="ARBA00010102"/>
    </source>
</evidence>
<organism evidence="12 13">
    <name type="scientific">Elysia crispata</name>
    <name type="common">lettuce slug</name>
    <dbReference type="NCBI Taxonomy" id="231223"/>
    <lineage>
        <taxon>Eukaryota</taxon>
        <taxon>Metazoa</taxon>
        <taxon>Spiralia</taxon>
        <taxon>Lophotrochozoa</taxon>
        <taxon>Mollusca</taxon>
        <taxon>Gastropoda</taxon>
        <taxon>Heterobranchia</taxon>
        <taxon>Euthyneura</taxon>
        <taxon>Panpulmonata</taxon>
        <taxon>Sacoglossa</taxon>
        <taxon>Placobranchoidea</taxon>
        <taxon>Plakobranchidae</taxon>
        <taxon>Elysia</taxon>
    </lineage>
</organism>
<evidence type="ECO:0000256" key="7">
    <source>
        <dbReference type="ARBA" id="ARBA00022927"/>
    </source>
</evidence>
<evidence type="ECO:0000256" key="8">
    <source>
        <dbReference type="ARBA" id="ARBA00023228"/>
    </source>
</evidence>
<evidence type="ECO:0000313" key="13">
    <source>
        <dbReference type="Proteomes" id="UP001283361"/>
    </source>
</evidence>
<dbReference type="PANTHER" id="PTHR11024">
    <property type="entry name" value="NUCLEAR PORE COMPLEX PROTEIN SEC13 / SEH1 FAMILY MEMBER"/>
    <property type="match status" value="1"/>
</dbReference>
<evidence type="ECO:0000256" key="11">
    <source>
        <dbReference type="SAM" id="MobiDB-lite"/>
    </source>
</evidence>
<evidence type="ECO:0000256" key="2">
    <source>
        <dbReference type="ARBA" id="ARBA00004371"/>
    </source>
</evidence>
<keyword evidence="4" id="KW-0813">Transport</keyword>
<keyword evidence="7" id="KW-0653">Protein transport</keyword>
<dbReference type="GO" id="GO:0015031">
    <property type="term" value="P:protein transport"/>
    <property type="evidence" value="ECO:0007669"/>
    <property type="project" value="UniProtKB-KW"/>
</dbReference>
<evidence type="ECO:0000256" key="6">
    <source>
        <dbReference type="ARBA" id="ARBA00022737"/>
    </source>
</evidence>
<dbReference type="GO" id="GO:0035859">
    <property type="term" value="C:Seh1-associated complex"/>
    <property type="evidence" value="ECO:0007669"/>
    <property type="project" value="TreeGrafter"/>
</dbReference>
<dbReference type="GO" id="GO:0005764">
    <property type="term" value="C:lysosome"/>
    <property type="evidence" value="ECO:0007669"/>
    <property type="project" value="UniProtKB-SubCell"/>
</dbReference>
<evidence type="ECO:0000256" key="1">
    <source>
        <dbReference type="ARBA" id="ARBA00004259"/>
    </source>
</evidence>
<proteinExistence type="inferred from homology"/>
<evidence type="ECO:0000256" key="10">
    <source>
        <dbReference type="PROSITE-ProRule" id="PRU00221"/>
    </source>
</evidence>
<keyword evidence="13" id="KW-1185">Reference proteome</keyword>
<dbReference type="Proteomes" id="UP001283361">
    <property type="component" value="Unassembled WGS sequence"/>
</dbReference>
<keyword evidence="8" id="KW-0458">Lysosome</keyword>
<evidence type="ECO:0000313" key="12">
    <source>
        <dbReference type="EMBL" id="KAK3760077.1"/>
    </source>
</evidence>
<comment type="subcellular location">
    <subcellularLocation>
        <location evidence="2">Lysosome</location>
    </subcellularLocation>
    <subcellularLocation>
        <location evidence="1">Nucleus envelope</location>
    </subcellularLocation>
</comment>
<dbReference type="InterPro" id="IPR015943">
    <property type="entry name" value="WD40/YVTN_repeat-like_dom_sf"/>
</dbReference>
<dbReference type="EMBL" id="JAWDGP010005047">
    <property type="protein sequence ID" value="KAK3760077.1"/>
    <property type="molecule type" value="Genomic_DNA"/>
</dbReference>
<gene>
    <name evidence="12" type="ORF">RRG08_064747</name>
</gene>
<protein>
    <recommendedName>
        <fullName evidence="14">Sec13-like protein</fullName>
    </recommendedName>
</protein>
<dbReference type="Gene3D" id="2.130.10.10">
    <property type="entry name" value="YVTN repeat-like/Quinoprotein amine dehydrogenase"/>
    <property type="match status" value="1"/>
</dbReference>
<dbReference type="SMART" id="SM00320">
    <property type="entry name" value="WD40"/>
    <property type="match status" value="1"/>
</dbReference>
<dbReference type="InterPro" id="IPR036322">
    <property type="entry name" value="WD40_repeat_dom_sf"/>
</dbReference>
<keyword evidence="6" id="KW-0677">Repeat</keyword>
<dbReference type="PANTHER" id="PTHR11024:SF3">
    <property type="entry name" value="NUCLEOPORIN SEH1"/>
    <property type="match status" value="1"/>
</dbReference>
<evidence type="ECO:0000256" key="9">
    <source>
        <dbReference type="ARBA" id="ARBA00023242"/>
    </source>
</evidence>
<dbReference type="GO" id="GO:0034198">
    <property type="term" value="P:cellular response to amino acid starvation"/>
    <property type="evidence" value="ECO:0007669"/>
    <property type="project" value="TreeGrafter"/>
</dbReference>
<dbReference type="AlphaFoldDB" id="A0AAE0Z1F2"/>
<dbReference type="GO" id="GO:0005198">
    <property type="term" value="F:structural molecule activity"/>
    <property type="evidence" value="ECO:0007669"/>
    <property type="project" value="InterPro"/>
</dbReference>
<name>A0AAE0Z1F2_9GAST</name>
<dbReference type="PROSITE" id="PS50082">
    <property type="entry name" value="WD_REPEATS_2"/>
    <property type="match status" value="1"/>
</dbReference>
<evidence type="ECO:0000256" key="4">
    <source>
        <dbReference type="ARBA" id="ARBA00022448"/>
    </source>
</evidence>
<dbReference type="GO" id="GO:1904263">
    <property type="term" value="P:positive regulation of TORC1 signaling"/>
    <property type="evidence" value="ECO:0007669"/>
    <property type="project" value="TreeGrafter"/>
</dbReference>
<dbReference type="InterPro" id="IPR037363">
    <property type="entry name" value="Sec13/Seh1_fam"/>
</dbReference>
<comment type="caution">
    <text evidence="12">The sequence shown here is derived from an EMBL/GenBank/DDBJ whole genome shotgun (WGS) entry which is preliminary data.</text>
</comment>
<dbReference type="GO" id="GO:0031080">
    <property type="term" value="C:nuclear pore outer ring"/>
    <property type="evidence" value="ECO:0007669"/>
    <property type="project" value="TreeGrafter"/>
</dbReference>
<reference evidence="12" key="1">
    <citation type="journal article" date="2023" name="G3 (Bethesda)">
        <title>A reference genome for the long-term kleptoplast-retaining sea slug Elysia crispata morphotype clarki.</title>
        <authorList>
            <person name="Eastman K.E."/>
            <person name="Pendleton A.L."/>
            <person name="Shaikh M.A."/>
            <person name="Suttiyut T."/>
            <person name="Ogas R."/>
            <person name="Tomko P."/>
            <person name="Gavelis G."/>
            <person name="Widhalm J.R."/>
            <person name="Wisecaver J.H."/>
        </authorList>
    </citation>
    <scope>NUCLEOTIDE SEQUENCE</scope>
    <source>
        <strain evidence="12">ECLA1</strain>
    </source>
</reference>
<dbReference type="PROSITE" id="PS50294">
    <property type="entry name" value="WD_REPEATS_REGION"/>
    <property type="match status" value="1"/>
</dbReference>
<evidence type="ECO:0008006" key="14">
    <source>
        <dbReference type="Google" id="ProtNLM"/>
    </source>
</evidence>
<feature type="region of interest" description="Disordered" evidence="11">
    <location>
        <begin position="78"/>
        <end position="106"/>
    </location>
</feature>
<sequence length="130" mass="14378">MLILCKVKQNSTPEAEVVVLNFTYLAGVRQNVWRVSWNITGTILASSGDDGCVRLWKANYLDNWKCFQVLKPDSNASEAERASMQAGASISTTPTSNAIRAAPPAGTMNIKRTSGWPFMNIKEDQGKMFY</sequence>